<dbReference type="EMBL" id="CAJNOJ010000072">
    <property type="protein sequence ID" value="CAF1032253.1"/>
    <property type="molecule type" value="Genomic_DNA"/>
</dbReference>
<reference evidence="2" key="1">
    <citation type="submission" date="2021-02" db="EMBL/GenBank/DDBJ databases">
        <authorList>
            <person name="Nowell W R."/>
        </authorList>
    </citation>
    <scope>NUCLEOTIDE SEQUENCE</scope>
</reference>
<keyword evidence="1" id="KW-0472">Membrane</keyword>
<name>A0A814J5K2_ADIRI</name>
<feature type="transmembrane region" description="Helical" evidence="1">
    <location>
        <begin position="111"/>
        <end position="131"/>
    </location>
</feature>
<dbReference type="Proteomes" id="UP000663852">
    <property type="component" value="Unassembled WGS sequence"/>
</dbReference>
<keyword evidence="1" id="KW-0812">Transmembrane</keyword>
<feature type="transmembrane region" description="Helical" evidence="1">
    <location>
        <begin position="30"/>
        <end position="49"/>
    </location>
</feature>
<comment type="caution">
    <text evidence="2">The sequence shown here is derived from an EMBL/GenBank/DDBJ whole genome shotgun (WGS) entry which is preliminary data.</text>
</comment>
<proteinExistence type="predicted"/>
<dbReference type="OrthoDB" id="10013997at2759"/>
<dbReference type="AlphaFoldDB" id="A0A814J5K2"/>
<keyword evidence="1" id="KW-1133">Transmembrane helix</keyword>
<accession>A0A814J5K2</accession>
<gene>
    <name evidence="2" type="ORF">EDS130_LOCUS16473</name>
</gene>
<evidence type="ECO:0000313" key="2">
    <source>
        <dbReference type="EMBL" id="CAF1032253.1"/>
    </source>
</evidence>
<sequence length="177" mass="20486">MRSELQFYLLERYEHVCVYVVFHYQLIDQFLAMFISDFYLSCILTIFLHQTLTHARRVLESEITTKSLIVTTANMTKDESTTTKPTSIKLQIEQGKDMIHDTFAKMDRGTVIRGAIVIGGITALILLYVGLKTFLLRKKRQPKRYTLITDPTAIEAPLFDAIDDEDEIEDDTLFVRK</sequence>
<evidence type="ECO:0000256" key="1">
    <source>
        <dbReference type="SAM" id="Phobius"/>
    </source>
</evidence>
<evidence type="ECO:0000313" key="3">
    <source>
        <dbReference type="Proteomes" id="UP000663852"/>
    </source>
</evidence>
<organism evidence="2 3">
    <name type="scientific">Adineta ricciae</name>
    <name type="common">Rotifer</name>
    <dbReference type="NCBI Taxonomy" id="249248"/>
    <lineage>
        <taxon>Eukaryota</taxon>
        <taxon>Metazoa</taxon>
        <taxon>Spiralia</taxon>
        <taxon>Gnathifera</taxon>
        <taxon>Rotifera</taxon>
        <taxon>Eurotatoria</taxon>
        <taxon>Bdelloidea</taxon>
        <taxon>Adinetida</taxon>
        <taxon>Adinetidae</taxon>
        <taxon>Adineta</taxon>
    </lineage>
</organism>
<protein>
    <submittedName>
        <fullName evidence="2">Uncharacterized protein</fullName>
    </submittedName>
</protein>